<dbReference type="EMBL" id="QZWG01000011">
    <property type="protein sequence ID" value="RZB80808.1"/>
    <property type="molecule type" value="Genomic_DNA"/>
</dbReference>
<evidence type="ECO:0008006" key="5">
    <source>
        <dbReference type="Google" id="ProtNLM"/>
    </source>
</evidence>
<keyword evidence="4" id="KW-1185">Reference proteome</keyword>
<keyword evidence="2" id="KW-0812">Transmembrane</keyword>
<gene>
    <name evidence="3" type="ORF">D0Y65_030502</name>
</gene>
<keyword evidence="2" id="KW-0472">Membrane</keyword>
<dbReference type="EMBL" id="QZWG01000011">
    <property type="protein sequence ID" value="RZB80810.1"/>
    <property type="molecule type" value="Genomic_DNA"/>
</dbReference>
<dbReference type="Proteomes" id="UP000289340">
    <property type="component" value="Chromosome 11"/>
</dbReference>
<evidence type="ECO:0000313" key="3">
    <source>
        <dbReference type="EMBL" id="RZB80810.1"/>
    </source>
</evidence>
<organism evidence="3 4">
    <name type="scientific">Glycine soja</name>
    <name type="common">Wild soybean</name>
    <dbReference type="NCBI Taxonomy" id="3848"/>
    <lineage>
        <taxon>Eukaryota</taxon>
        <taxon>Viridiplantae</taxon>
        <taxon>Streptophyta</taxon>
        <taxon>Embryophyta</taxon>
        <taxon>Tracheophyta</taxon>
        <taxon>Spermatophyta</taxon>
        <taxon>Magnoliopsida</taxon>
        <taxon>eudicotyledons</taxon>
        <taxon>Gunneridae</taxon>
        <taxon>Pentapetalae</taxon>
        <taxon>rosids</taxon>
        <taxon>fabids</taxon>
        <taxon>Fabales</taxon>
        <taxon>Fabaceae</taxon>
        <taxon>Papilionoideae</taxon>
        <taxon>50 kb inversion clade</taxon>
        <taxon>NPAAA clade</taxon>
        <taxon>indigoferoid/millettioid clade</taxon>
        <taxon>Phaseoleae</taxon>
        <taxon>Glycine</taxon>
        <taxon>Glycine subgen. Soja</taxon>
    </lineage>
</organism>
<evidence type="ECO:0000256" key="1">
    <source>
        <dbReference type="SAM" id="MobiDB-lite"/>
    </source>
</evidence>
<keyword evidence="2" id="KW-1133">Transmembrane helix</keyword>
<feature type="compositionally biased region" description="Polar residues" evidence="1">
    <location>
        <begin position="116"/>
        <end position="126"/>
    </location>
</feature>
<reference evidence="3 4" key="1">
    <citation type="submission" date="2018-09" db="EMBL/GenBank/DDBJ databases">
        <title>A high-quality reference genome of wild soybean provides a powerful tool to mine soybean genomes.</title>
        <authorList>
            <person name="Xie M."/>
            <person name="Chung C.Y.L."/>
            <person name="Li M.-W."/>
            <person name="Wong F.-L."/>
            <person name="Chan T.-F."/>
            <person name="Lam H.-M."/>
        </authorList>
    </citation>
    <scope>NUCLEOTIDE SEQUENCE [LARGE SCALE GENOMIC DNA]</scope>
    <source>
        <strain evidence="4">cv. W05</strain>
        <tissue evidence="3">Hypocotyl of etiolated seedlings</tissue>
    </source>
</reference>
<proteinExistence type="predicted"/>
<protein>
    <recommendedName>
        <fullName evidence="5">Transmembrane protein</fullName>
    </recommendedName>
</protein>
<evidence type="ECO:0000256" key="2">
    <source>
        <dbReference type="SAM" id="Phobius"/>
    </source>
</evidence>
<dbReference type="AlphaFoldDB" id="A0A445I3X9"/>
<comment type="caution">
    <text evidence="3">The sequence shown here is derived from an EMBL/GenBank/DDBJ whole genome shotgun (WGS) entry which is preliminary data.</text>
</comment>
<name>A0A445I3X9_GLYSO</name>
<accession>A0A445I3X9</accession>
<evidence type="ECO:0000313" key="4">
    <source>
        <dbReference type="Proteomes" id="UP000289340"/>
    </source>
</evidence>
<sequence>MVVNHAREPQRCWKAFTMIDYDEEGERVVQNENNTTESLFAMTTYPYTSFSPQQQQQEVDEVQFSDDKHFSLHGKILLFVFLSAFFLLFVFVLMIPWLKNHARGSHDSGTEEDSIEFQNNTASQNWFRRRRKEDDANTMQQQ</sequence>
<feature type="region of interest" description="Disordered" evidence="1">
    <location>
        <begin position="103"/>
        <end position="142"/>
    </location>
</feature>
<feature type="transmembrane region" description="Helical" evidence="2">
    <location>
        <begin position="76"/>
        <end position="98"/>
    </location>
</feature>
<dbReference type="EMBL" id="QZWG01000011">
    <property type="protein sequence ID" value="RZB80809.1"/>
    <property type="molecule type" value="Genomic_DNA"/>
</dbReference>